<dbReference type="Gene3D" id="3.40.1260.10">
    <property type="entry name" value="DsrEFH-like"/>
    <property type="match status" value="1"/>
</dbReference>
<dbReference type="EMBL" id="CP027806">
    <property type="protein sequence ID" value="AXI99449.1"/>
    <property type="molecule type" value="Genomic_DNA"/>
</dbReference>
<evidence type="ECO:0000256" key="1">
    <source>
        <dbReference type="SAM" id="SignalP"/>
    </source>
</evidence>
<dbReference type="AlphaFoldDB" id="A0A345UG48"/>
<sequence>MKAIILTLFVLASLTAFTHAADHHETKELFVVLTSANAETQMMALVLATQSFNQDVPVRILLCSEAGDLALKDSESPAFKPADRSPKQLLMNLMNNGVTVEVCGIYLPNREHLSADDLLEGVGTARPPEVAAYMKQPHIRYFSF</sequence>
<dbReference type="KEGG" id="cprv:CYPRO_0162"/>
<dbReference type="SUPFAM" id="SSF75169">
    <property type="entry name" value="DsrEFH-like"/>
    <property type="match status" value="1"/>
</dbReference>
<dbReference type="OrthoDB" id="7361822at2"/>
<organism evidence="2 3">
    <name type="scientific">Cyclonatronum proteinivorum</name>
    <dbReference type="NCBI Taxonomy" id="1457365"/>
    <lineage>
        <taxon>Bacteria</taxon>
        <taxon>Pseudomonadati</taxon>
        <taxon>Balneolota</taxon>
        <taxon>Balneolia</taxon>
        <taxon>Balneolales</taxon>
        <taxon>Cyclonatronaceae</taxon>
        <taxon>Cyclonatronum</taxon>
    </lineage>
</organism>
<evidence type="ECO:0000313" key="3">
    <source>
        <dbReference type="Proteomes" id="UP000254808"/>
    </source>
</evidence>
<feature type="signal peptide" evidence="1">
    <location>
        <begin position="1"/>
        <end position="20"/>
    </location>
</feature>
<keyword evidence="1" id="KW-0732">Signal</keyword>
<proteinExistence type="predicted"/>
<feature type="chain" id="PRO_5016896956" evidence="1">
    <location>
        <begin position="21"/>
        <end position="144"/>
    </location>
</feature>
<dbReference type="InterPro" id="IPR027396">
    <property type="entry name" value="DsrEFH-like"/>
</dbReference>
<name>A0A345UG48_9BACT</name>
<dbReference type="RefSeq" id="WP_114982690.1">
    <property type="nucleotide sequence ID" value="NZ_CP027806.1"/>
</dbReference>
<accession>A0A345UG48</accession>
<dbReference type="Proteomes" id="UP000254808">
    <property type="component" value="Chromosome"/>
</dbReference>
<reference evidence="2 3" key="1">
    <citation type="submission" date="2018-03" db="EMBL/GenBank/DDBJ databases">
        <title>Phenotypic and genomic properties of Cyclonatronum proteinivorum gen. nov., sp. nov., a haloalkaliphilic bacteroidete from soda lakes possessing Na+-translocating rhodopsin.</title>
        <authorList>
            <person name="Toshchakov S.V."/>
            <person name="Korzhenkov A."/>
            <person name="Samarov N.I."/>
            <person name="Kublanov I.V."/>
            <person name="Muntyan M.S."/>
            <person name="Sorokin D.Y."/>
        </authorList>
    </citation>
    <scope>NUCLEOTIDE SEQUENCE [LARGE SCALE GENOMIC DNA]</scope>
    <source>
        <strain evidence="2 3">Omega</strain>
    </source>
</reference>
<protein>
    <submittedName>
        <fullName evidence="2">Putative peroxiredoxin</fullName>
    </submittedName>
</protein>
<gene>
    <name evidence="2" type="ORF">CYPRO_0162</name>
</gene>
<keyword evidence="3" id="KW-1185">Reference proteome</keyword>
<evidence type="ECO:0000313" key="2">
    <source>
        <dbReference type="EMBL" id="AXI99449.1"/>
    </source>
</evidence>